<protein>
    <submittedName>
        <fullName evidence="1">Uncharacterized protein</fullName>
    </submittedName>
</protein>
<name>A0A8J8PG53_9ARCH</name>
<comment type="caution">
    <text evidence="1">The sequence shown here is derived from an EMBL/GenBank/DDBJ whole genome shotgun (WGS) entry which is preliminary data.</text>
</comment>
<dbReference type="Proteomes" id="UP000752814">
    <property type="component" value="Unassembled WGS sequence"/>
</dbReference>
<sequence>MIKGRKDLAILYSKKKMIFLSDLKYLRCDEFETADIAYLSAESKNIGFQSTHIDTGEKAQNMLHDSHPFHDRQFRTY</sequence>
<gene>
    <name evidence="1" type="ORF">A3207_08590</name>
</gene>
<dbReference type="AlphaFoldDB" id="A0A8J8PG53"/>
<organism evidence="1 2">
    <name type="scientific">Candidatus Methanomassiliicoccus intestinalis</name>
    <dbReference type="NCBI Taxonomy" id="1406512"/>
    <lineage>
        <taxon>Archaea</taxon>
        <taxon>Methanobacteriati</taxon>
        <taxon>Thermoplasmatota</taxon>
        <taxon>Thermoplasmata</taxon>
        <taxon>Methanomassiliicoccales</taxon>
        <taxon>Methanomassiliicoccaceae</taxon>
        <taxon>Methanomassiliicoccus</taxon>
    </lineage>
</organism>
<evidence type="ECO:0000313" key="2">
    <source>
        <dbReference type="Proteomes" id="UP000752814"/>
    </source>
</evidence>
<dbReference type="EMBL" id="LVVT01000008">
    <property type="protein sequence ID" value="TQS83631.1"/>
    <property type="molecule type" value="Genomic_DNA"/>
</dbReference>
<evidence type="ECO:0000313" key="1">
    <source>
        <dbReference type="EMBL" id="TQS83631.1"/>
    </source>
</evidence>
<proteinExistence type="predicted"/>
<reference evidence="1" key="1">
    <citation type="submission" date="2016-03" db="EMBL/GenBank/DDBJ databases">
        <authorList>
            <person name="Borrel G."/>
            <person name="Mccann A."/>
            <person name="O'Toole P.W."/>
        </authorList>
    </citation>
    <scope>NUCLEOTIDE SEQUENCE</scope>
    <source>
        <strain evidence="1">183</strain>
    </source>
</reference>
<accession>A0A8J8PG53</accession>
<dbReference type="RefSeq" id="WP_400256648.1">
    <property type="nucleotide sequence ID" value="NZ_CAYAYE010000018.1"/>
</dbReference>